<proteinExistence type="predicted"/>
<dbReference type="AlphaFoldDB" id="A0AAV2KHP8"/>
<protein>
    <submittedName>
        <fullName evidence="1">Uncharacterized protein</fullName>
    </submittedName>
</protein>
<evidence type="ECO:0000313" key="2">
    <source>
        <dbReference type="Proteomes" id="UP001497482"/>
    </source>
</evidence>
<keyword evidence="2" id="KW-1185">Reference proteome</keyword>
<evidence type="ECO:0000313" key="1">
    <source>
        <dbReference type="EMBL" id="CAL1589475.1"/>
    </source>
</evidence>
<dbReference type="Proteomes" id="UP001497482">
    <property type="component" value="Chromosome 18"/>
</dbReference>
<dbReference type="EMBL" id="OZ035840">
    <property type="protein sequence ID" value="CAL1589475.1"/>
    <property type="molecule type" value="Genomic_DNA"/>
</dbReference>
<name>A0AAV2KHP8_KNICA</name>
<sequence length="151" mass="16167">MKDSLEGEMLMIDNLSGSVFHHYSASPPLCKCFKGHPPEVLRHQGAAAGLAHSTRNMASSELLMPLSSSCLWAPHASELLMPLGSSCLWAPHASELLMPLGSSCLWAPHASELLMPLSSSCLWAPHASELLMPLGSSCLCWLLMPLSSSCL</sequence>
<accession>A0AAV2KHP8</accession>
<gene>
    <name evidence="1" type="ORF">KC01_LOCUS19104</name>
</gene>
<organism evidence="1 2">
    <name type="scientific">Knipowitschia caucasica</name>
    <name type="common">Caucasian dwarf goby</name>
    <name type="synonym">Pomatoschistus caucasicus</name>
    <dbReference type="NCBI Taxonomy" id="637954"/>
    <lineage>
        <taxon>Eukaryota</taxon>
        <taxon>Metazoa</taxon>
        <taxon>Chordata</taxon>
        <taxon>Craniata</taxon>
        <taxon>Vertebrata</taxon>
        <taxon>Euteleostomi</taxon>
        <taxon>Actinopterygii</taxon>
        <taxon>Neopterygii</taxon>
        <taxon>Teleostei</taxon>
        <taxon>Neoteleostei</taxon>
        <taxon>Acanthomorphata</taxon>
        <taxon>Gobiaria</taxon>
        <taxon>Gobiiformes</taxon>
        <taxon>Gobioidei</taxon>
        <taxon>Gobiidae</taxon>
        <taxon>Gobiinae</taxon>
        <taxon>Knipowitschia</taxon>
    </lineage>
</organism>
<reference evidence="1 2" key="1">
    <citation type="submission" date="2024-04" db="EMBL/GenBank/DDBJ databases">
        <authorList>
            <person name="Waldvogel A.-M."/>
            <person name="Schoenle A."/>
        </authorList>
    </citation>
    <scope>NUCLEOTIDE SEQUENCE [LARGE SCALE GENOMIC DNA]</scope>
</reference>